<dbReference type="EMBL" id="CM017884">
    <property type="protein sequence ID" value="KAG1366720.1"/>
    <property type="molecule type" value="Genomic_DNA"/>
</dbReference>
<organism evidence="3 4">
    <name type="scientific">Cocos nucifera</name>
    <name type="common">Coconut palm</name>
    <dbReference type="NCBI Taxonomy" id="13894"/>
    <lineage>
        <taxon>Eukaryota</taxon>
        <taxon>Viridiplantae</taxon>
        <taxon>Streptophyta</taxon>
        <taxon>Embryophyta</taxon>
        <taxon>Tracheophyta</taxon>
        <taxon>Spermatophyta</taxon>
        <taxon>Magnoliopsida</taxon>
        <taxon>Liliopsida</taxon>
        <taxon>Arecaceae</taxon>
        <taxon>Arecoideae</taxon>
        <taxon>Cocoseae</taxon>
        <taxon>Attaleinae</taxon>
        <taxon>Cocos</taxon>
    </lineage>
</organism>
<gene>
    <name evidence="3" type="ORF">COCNU_13G005100</name>
</gene>
<evidence type="ECO:0000256" key="2">
    <source>
        <dbReference type="SAM" id="Phobius"/>
    </source>
</evidence>
<reference evidence="3" key="2">
    <citation type="submission" date="2019-07" db="EMBL/GenBank/DDBJ databases">
        <authorList>
            <person name="Yang Y."/>
            <person name="Bocs S."/>
            <person name="Baudouin L."/>
        </authorList>
    </citation>
    <scope>NUCLEOTIDE SEQUENCE</scope>
    <source>
        <tissue evidence="3">Spear leaf of Hainan Tall coconut</tissue>
    </source>
</reference>
<feature type="compositionally biased region" description="Pro residues" evidence="1">
    <location>
        <begin position="8"/>
        <end position="18"/>
    </location>
</feature>
<sequence length="117" mass="12083">MSPCTRPSTPPPNPPLPSPTSSECDSVALSPPLASTHWQGWVVAGVAARGTTTPGSGLDNIETTGRRLVIDIGIIVIIAMVVAVATIGGSRVRVMVRAVRTKVGIGGVMEMKRKGRG</sequence>
<keyword evidence="2" id="KW-1133">Transmembrane helix</keyword>
<keyword evidence="2" id="KW-0472">Membrane</keyword>
<protein>
    <submittedName>
        <fullName evidence="3">Uncharacterized protein</fullName>
    </submittedName>
</protein>
<keyword evidence="4" id="KW-1185">Reference proteome</keyword>
<dbReference type="AlphaFoldDB" id="A0A8K0NC32"/>
<dbReference type="Proteomes" id="UP000797356">
    <property type="component" value="Chromosome 13"/>
</dbReference>
<evidence type="ECO:0000313" key="4">
    <source>
        <dbReference type="Proteomes" id="UP000797356"/>
    </source>
</evidence>
<accession>A0A8K0NC32</accession>
<proteinExistence type="predicted"/>
<feature type="region of interest" description="Disordered" evidence="1">
    <location>
        <begin position="1"/>
        <end position="28"/>
    </location>
</feature>
<name>A0A8K0NC32_COCNU</name>
<comment type="caution">
    <text evidence="3">The sequence shown here is derived from an EMBL/GenBank/DDBJ whole genome shotgun (WGS) entry which is preliminary data.</text>
</comment>
<evidence type="ECO:0000256" key="1">
    <source>
        <dbReference type="SAM" id="MobiDB-lite"/>
    </source>
</evidence>
<keyword evidence="2" id="KW-0812">Transmembrane</keyword>
<reference evidence="3" key="1">
    <citation type="journal article" date="2017" name="Gigascience">
        <title>The genome draft of coconut (Cocos nucifera).</title>
        <authorList>
            <person name="Xiao Y."/>
            <person name="Xu P."/>
            <person name="Fan H."/>
            <person name="Baudouin L."/>
            <person name="Xia W."/>
            <person name="Bocs S."/>
            <person name="Xu J."/>
            <person name="Li Q."/>
            <person name="Guo A."/>
            <person name="Zhou L."/>
            <person name="Li J."/>
            <person name="Wu Y."/>
            <person name="Ma Z."/>
            <person name="Armero A."/>
            <person name="Issali A.E."/>
            <person name="Liu N."/>
            <person name="Peng M."/>
            <person name="Yang Y."/>
        </authorList>
    </citation>
    <scope>NUCLEOTIDE SEQUENCE</scope>
    <source>
        <tissue evidence="3">Spear leaf of Hainan Tall coconut</tissue>
    </source>
</reference>
<evidence type="ECO:0000313" key="3">
    <source>
        <dbReference type="EMBL" id="KAG1366720.1"/>
    </source>
</evidence>
<feature type="transmembrane region" description="Helical" evidence="2">
    <location>
        <begin position="68"/>
        <end position="87"/>
    </location>
</feature>